<dbReference type="GeneID" id="87816084"/>
<evidence type="ECO:0000313" key="10">
    <source>
        <dbReference type="EMBL" id="KAK4147003.1"/>
    </source>
</evidence>
<dbReference type="InterPro" id="IPR035427">
    <property type="entry name" value="Tim10-like_dom_sf"/>
</dbReference>
<proteinExistence type="inferred from homology"/>
<dbReference type="GO" id="GO:0005743">
    <property type="term" value="C:mitochondrial inner membrane"/>
    <property type="evidence" value="ECO:0007669"/>
    <property type="project" value="UniProtKB-SubCell"/>
</dbReference>
<reference evidence="10" key="2">
    <citation type="submission" date="2023-05" db="EMBL/GenBank/DDBJ databases">
        <authorList>
            <consortium name="Lawrence Berkeley National Laboratory"/>
            <person name="Steindorff A."/>
            <person name="Hensen N."/>
            <person name="Bonometti L."/>
            <person name="Westerberg I."/>
            <person name="Brannstrom I.O."/>
            <person name="Guillou S."/>
            <person name="Cros-Aarteil S."/>
            <person name="Calhoun S."/>
            <person name="Haridas S."/>
            <person name="Kuo A."/>
            <person name="Mondo S."/>
            <person name="Pangilinan J."/>
            <person name="Riley R."/>
            <person name="Labutti K."/>
            <person name="Andreopoulos B."/>
            <person name="Lipzen A."/>
            <person name="Chen C."/>
            <person name="Yanf M."/>
            <person name="Daum C."/>
            <person name="Ng V."/>
            <person name="Clum A."/>
            <person name="Ohm R."/>
            <person name="Martin F."/>
            <person name="Silar P."/>
            <person name="Natvig D."/>
            <person name="Lalanne C."/>
            <person name="Gautier V."/>
            <person name="Ament-Velasquez S.L."/>
            <person name="Kruys A."/>
            <person name="Hutchinson M.I."/>
            <person name="Powell A.J."/>
            <person name="Barry K."/>
            <person name="Miller A.N."/>
            <person name="Grigoriev I.V."/>
            <person name="Debuchy R."/>
            <person name="Gladieux P."/>
            <person name="Thoren M.H."/>
            <person name="Johannesson H."/>
        </authorList>
    </citation>
    <scope>NUCLEOTIDE SEQUENCE</scope>
    <source>
        <strain evidence="10">CBS 141.50</strain>
    </source>
</reference>
<gene>
    <name evidence="10" type="ORF">C8A04DRAFT_25197</name>
</gene>
<comment type="subcellular location">
    <subcellularLocation>
        <location evidence="1 8">Mitochondrion inner membrane</location>
        <topology evidence="1 8">Peripheral membrane protein</topology>
        <orientation evidence="1 8">Intermembrane side</orientation>
    </subcellularLocation>
</comment>
<comment type="subunit">
    <text evidence="8">Heterohexamer.</text>
</comment>
<evidence type="ECO:0000256" key="7">
    <source>
        <dbReference type="ARBA" id="ARBA00023186"/>
    </source>
</evidence>
<dbReference type="EMBL" id="MU853558">
    <property type="protein sequence ID" value="KAK4147003.1"/>
    <property type="molecule type" value="Genomic_DNA"/>
</dbReference>
<evidence type="ECO:0000256" key="3">
    <source>
        <dbReference type="ARBA" id="ARBA00022792"/>
    </source>
</evidence>
<evidence type="ECO:0000256" key="2">
    <source>
        <dbReference type="ARBA" id="ARBA00006720"/>
    </source>
</evidence>
<evidence type="ECO:0000256" key="8">
    <source>
        <dbReference type="RuleBase" id="RU367043"/>
    </source>
</evidence>
<dbReference type="GO" id="GO:0015031">
    <property type="term" value="P:protein transport"/>
    <property type="evidence" value="ECO:0007669"/>
    <property type="project" value="UniProtKB-KW"/>
</dbReference>
<keyword evidence="5 8" id="KW-0811">Translocation</keyword>
<dbReference type="AlphaFoldDB" id="A0AAN6V8W9"/>
<comment type="similarity">
    <text evidence="2 8">Belongs to the small Tim family.</text>
</comment>
<keyword evidence="8" id="KW-0813">Transport</keyword>
<keyword evidence="8" id="KW-0496">Mitochondrion</keyword>
<sequence>MSSSGFSVDEADLEKLSPADKAELRQFFANETQRSRIRAQTHELTGVCWTKCVPAGTVKSGALASGEQTCLANCVDRFMDANLATLKHLSSMRK</sequence>
<evidence type="ECO:0000259" key="9">
    <source>
        <dbReference type="Pfam" id="PF02953"/>
    </source>
</evidence>
<evidence type="ECO:0000256" key="4">
    <source>
        <dbReference type="ARBA" id="ARBA00022927"/>
    </source>
</evidence>
<dbReference type="RefSeq" id="XP_062640374.1">
    <property type="nucleotide sequence ID" value="XM_062779471.1"/>
</dbReference>
<dbReference type="SUPFAM" id="SSF144122">
    <property type="entry name" value="Tim10-like"/>
    <property type="match status" value="1"/>
</dbReference>
<organism evidence="10 11">
    <name type="scientific">Dichotomopilus funicola</name>
    <dbReference type="NCBI Taxonomy" id="1934379"/>
    <lineage>
        <taxon>Eukaryota</taxon>
        <taxon>Fungi</taxon>
        <taxon>Dikarya</taxon>
        <taxon>Ascomycota</taxon>
        <taxon>Pezizomycotina</taxon>
        <taxon>Sordariomycetes</taxon>
        <taxon>Sordariomycetidae</taxon>
        <taxon>Sordariales</taxon>
        <taxon>Chaetomiaceae</taxon>
        <taxon>Dichotomopilus</taxon>
    </lineage>
</organism>
<dbReference type="InterPro" id="IPR004217">
    <property type="entry name" value="Tim10-like"/>
</dbReference>
<comment type="caution">
    <text evidence="10">The sequence shown here is derived from an EMBL/GenBank/DDBJ whole genome shotgun (WGS) entry which is preliminary data.</text>
</comment>
<dbReference type="Gene3D" id="1.10.287.810">
    <property type="entry name" value="Mitochondrial import inner membrane translocase subunit tim13 like domains"/>
    <property type="match status" value="1"/>
</dbReference>
<keyword evidence="6 8" id="KW-1015">Disulfide bond</keyword>
<comment type="domain">
    <text evidence="8">The twin CX3C motif contains 4 conserved Cys residues that form 2 disulfide bonds in the mitochondrial intermembrane space.</text>
</comment>
<feature type="domain" description="Tim10-like" evidence="9">
    <location>
        <begin position="26"/>
        <end position="90"/>
    </location>
</feature>
<accession>A0AAN6V8W9</accession>
<keyword evidence="3 8" id="KW-0472">Membrane</keyword>
<keyword evidence="11" id="KW-1185">Reference proteome</keyword>
<keyword evidence="7 8" id="KW-0143">Chaperone</keyword>
<evidence type="ECO:0000256" key="5">
    <source>
        <dbReference type="ARBA" id="ARBA00023010"/>
    </source>
</evidence>
<comment type="function">
    <text evidence="8">Mitochondrial intermembrane chaperone that participates in the import and insertion of some multi-pass transmembrane proteins into the mitochondrial inner membrane. Also required for the transfer of beta-barrel precursors from the TOM complex to the sorting and assembly machinery (SAM complex) of the outer membrane. Acts as a chaperone-like protein that protects the hydrophobic precursors from aggregation and guide them through the mitochondrial intermembrane space.</text>
</comment>
<reference evidence="10" key="1">
    <citation type="journal article" date="2023" name="Mol. Phylogenet. Evol.">
        <title>Genome-scale phylogeny and comparative genomics of the fungal order Sordariales.</title>
        <authorList>
            <person name="Hensen N."/>
            <person name="Bonometti L."/>
            <person name="Westerberg I."/>
            <person name="Brannstrom I.O."/>
            <person name="Guillou S."/>
            <person name="Cros-Aarteil S."/>
            <person name="Calhoun S."/>
            <person name="Haridas S."/>
            <person name="Kuo A."/>
            <person name="Mondo S."/>
            <person name="Pangilinan J."/>
            <person name="Riley R."/>
            <person name="LaButti K."/>
            <person name="Andreopoulos B."/>
            <person name="Lipzen A."/>
            <person name="Chen C."/>
            <person name="Yan M."/>
            <person name="Daum C."/>
            <person name="Ng V."/>
            <person name="Clum A."/>
            <person name="Steindorff A."/>
            <person name="Ohm R.A."/>
            <person name="Martin F."/>
            <person name="Silar P."/>
            <person name="Natvig D.O."/>
            <person name="Lalanne C."/>
            <person name="Gautier V."/>
            <person name="Ament-Velasquez S.L."/>
            <person name="Kruys A."/>
            <person name="Hutchinson M.I."/>
            <person name="Powell A.J."/>
            <person name="Barry K."/>
            <person name="Miller A.N."/>
            <person name="Grigoriev I.V."/>
            <person name="Debuchy R."/>
            <person name="Gladieux P."/>
            <person name="Hiltunen Thoren M."/>
            <person name="Johannesson H."/>
        </authorList>
    </citation>
    <scope>NUCLEOTIDE SEQUENCE</scope>
    <source>
        <strain evidence="10">CBS 141.50</strain>
    </source>
</reference>
<evidence type="ECO:0000256" key="6">
    <source>
        <dbReference type="ARBA" id="ARBA00023157"/>
    </source>
</evidence>
<evidence type="ECO:0000256" key="1">
    <source>
        <dbReference type="ARBA" id="ARBA00004137"/>
    </source>
</evidence>
<evidence type="ECO:0000313" key="11">
    <source>
        <dbReference type="Proteomes" id="UP001302676"/>
    </source>
</evidence>
<name>A0AAN6V8W9_9PEZI</name>
<dbReference type="Pfam" id="PF02953">
    <property type="entry name" value="zf-Tim10_DDP"/>
    <property type="match status" value="1"/>
</dbReference>
<keyword evidence="4 8" id="KW-0653">Protein transport</keyword>
<protein>
    <recommendedName>
        <fullName evidence="8">Mitochondrial import inner membrane translocase subunit</fullName>
    </recommendedName>
</protein>
<keyword evidence="3 8" id="KW-0999">Mitochondrion inner membrane</keyword>
<dbReference type="Proteomes" id="UP001302676">
    <property type="component" value="Unassembled WGS sequence"/>
</dbReference>